<dbReference type="SUPFAM" id="SSF55729">
    <property type="entry name" value="Acyl-CoA N-acyltransferases (Nat)"/>
    <property type="match status" value="1"/>
</dbReference>
<accession>A0A4S3KF35</accession>
<dbReference type="GO" id="GO:0008999">
    <property type="term" value="F:protein-N-terminal-alanine acetyltransferase activity"/>
    <property type="evidence" value="ECO:0007669"/>
    <property type="project" value="TreeGrafter"/>
</dbReference>
<dbReference type="EMBL" id="MWIO01000027">
    <property type="protein sequence ID" value="THD07185.1"/>
    <property type="molecule type" value="Genomic_DNA"/>
</dbReference>
<dbReference type="Proteomes" id="UP000306317">
    <property type="component" value="Unassembled WGS sequence"/>
</dbReference>
<feature type="domain" description="N-acetyltransferase" evidence="1">
    <location>
        <begin position="27"/>
        <end position="175"/>
    </location>
</feature>
<evidence type="ECO:0000313" key="3">
    <source>
        <dbReference type="Proteomes" id="UP000306317"/>
    </source>
</evidence>
<dbReference type="PANTHER" id="PTHR43441">
    <property type="entry name" value="RIBOSOMAL-PROTEIN-SERINE ACETYLTRANSFERASE"/>
    <property type="match status" value="1"/>
</dbReference>
<dbReference type="InterPro" id="IPR000182">
    <property type="entry name" value="GNAT_dom"/>
</dbReference>
<name>A0A4S3KF35_9GAMM</name>
<comment type="caution">
    <text evidence="2">The sequence shown here is derived from an EMBL/GenBank/DDBJ whole genome shotgun (WGS) entry which is preliminary data.</text>
</comment>
<dbReference type="PANTHER" id="PTHR43441:SF10">
    <property type="entry name" value="ACETYLTRANSFERASE"/>
    <property type="match status" value="1"/>
</dbReference>
<dbReference type="OrthoDB" id="5292292at2"/>
<reference evidence="2 3" key="1">
    <citation type="submission" date="2017-02" db="EMBL/GenBank/DDBJ databases">
        <title>Whole genome sequencing of Rhodanobacter lindaniclasticus DSM 17932.</title>
        <authorList>
            <person name="Kumar S."/>
            <person name="Patil P."/>
            <person name="Patil P.B."/>
        </authorList>
    </citation>
    <scope>NUCLEOTIDE SEQUENCE [LARGE SCALE GENOMIC DNA]</scope>
    <source>
        <strain evidence="2 3">DSM 17932</strain>
    </source>
</reference>
<evidence type="ECO:0000313" key="2">
    <source>
        <dbReference type="EMBL" id="THD07185.1"/>
    </source>
</evidence>
<dbReference type="RefSeq" id="WP_136258525.1">
    <property type="nucleotide sequence ID" value="NZ_MWIO01000027.1"/>
</dbReference>
<dbReference type="AlphaFoldDB" id="A0A4S3KF35"/>
<dbReference type="PROSITE" id="PS51186">
    <property type="entry name" value="GNAT"/>
    <property type="match status" value="1"/>
</dbReference>
<keyword evidence="3" id="KW-1185">Reference proteome</keyword>
<protein>
    <submittedName>
        <fullName evidence="2">Ribosomal-protein-serine acetyltransferase</fullName>
    </submittedName>
</protein>
<evidence type="ECO:0000259" key="1">
    <source>
        <dbReference type="PROSITE" id="PS51186"/>
    </source>
</evidence>
<organism evidence="2 3">
    <name type="scientific">Rhodanobacter lindaniclasticus</name>
    <dbReference type="NCBI Taxonomy" id="75310"/>
    <lineage>
        <taxon>Bacteria</taxon>
        <taxon>Pseudomonadati</taxon>
        <taxon>Pseudomonadota</taxon>
        <taxon>Gammaproteobacteria</taxon>
        <taxon>Lysobacterales</taxon>
        <taxon>Rhodanobacteraceae</taxon>
        <taxon>Rhodanobacter</taxon>
    </lineage>
</organism>
<sequence length="187" mass="20651">MEKDPQYSIELCDARLRLSPWMEDDAGRLVDAVQESVASVGRWLPWCHAGYGRDQASAWISHCQAGWHTGHHFAFAMRDGCGGSLLGGVGLNQFEPLHRRANLGYWVRQGRQRQGLAAAAAQLVARFGFERLGLIRIEVVALPDNTPSRATALRIGARFESIARHRLLVNGQPRDAAVYGLLPSDLP</sequence>
<keyword evidence="2" id="KW-0808">Transferase</keyword>
<dbReference type="Gene3D" id="3.40.630.30">
    <property type="match status" value="1"/>
</dbReference>
<dbReference type="GO" id="GO:0005737">
    <property type="term" value="C:cytoplasm"/>
    <property type="evidence" value="ECO:0007669"/>
    <property type="project" value="TreeGrafter"/>
</dbReference>
<proteinExistence type="predicted"/>
<dbReference type="InterPro" id="IPR051908">
    <property type="entry name" value="Ribosomal_N-acetyltransferase"/>
</dbReference>
<dbReference type="GO" id="GO:1990189">
    <property type="term" value="F:protein N-terminal-serine acetyltransferase activity"/>
    <property type="evidence" value="ECO:0007669"/>
    <property type="project" value="TreeGrafter"/>
</dbReference>
<dbReference type="InterPro" id="IPR016181">
    <property type="entry name" value="Acyl_CoA_acyltransferase"/>
</dbReference>
<gene>
    <name evidence="2" type="ORF">B1991_09670</name>
</gene>
<dbReference type="Pfam" id="PF13302">
    <property type="entry name" value="Acetyltransf_3"/>
    <property type="match status" value="1"/>
</dbReference>